<name>A0AAD9N732_9ANNE</name>
<gene>
    <name evidence="2" type="ORF">LSH36_210g01008</name>
</gene>
<evidence type="ECO:0000256" key="1">
    <source>
        <dbReference type="SAM" id="MobiDB-lite"/>
    </source>
</evidence>
<proteinExistence type="predicted"/>
<protein>
    <submittedName>
        <fullName evidence="2">Uncharacterized protein</fullName>
    </submittedName>
</protein>
<reference evidence="2" key="1">
    <citation type="journal article" date="2023" name="Mol. Biol. Evol.">
        <title>Third-Generation Sequencing Reveals the Adaptive Role of the Epigenome in Three Deep-Sea Polychaetes.</title>
        <authorList>
            <person name="Perez M."/>
            <person name="Aroh O."/>
            <person name="Sun Y."/>
            <person name="Lan Y."/>
            <person name="Juniper S.K."/>
            <person name="Young C.R."/>
            <person name="Angers B."/>
            <person name="Qian P.Y."/>
        </authorList>
    </citation>
    <scope>NUCLEOTIDE SEQUENCE</scope>
    <source>
        <strain evidence="2">P08H-3</strain>
    </source>
</reference>
<comment type="caution">
    <text evidence="2">The sequence shown here is derived from an EMBL/GenBank/DDBJ whole genome shotgun (WGS) entry which is preliminary data.</text>
</comment>
<sequence>MGSGGCLSDDPEAPQQGPPGQNMEPKKEPNSPGLNGQTKLDDSPSDRGNLFGDLHPSHTPHHHSNQSQQQQGHHHQHHHSQQQQQQQQQQHQHPHNKPSAGPMGLTPNGGTILTAPSMIQVPTLGLHPNSMAATSAVSGSHDVSGMLQDYQNL</sequence>
<evidence type="ECO:0000313" key="2">
    <source>
        <dbReference type="EMBL" id="KAK2156549.1"/>
    </source>
</evidence>
<keyword evidence="3" id="KW-1185">Reference proteome</keyword>
<organism evidence="2 3">
    <name type="scientific">Paralvinella palmiformis</name>
    <dbReference type="NCBI Taxonomy" id="53620"/>
    <lineage>
        <taxon>Eukaryota</taxon>
        <taxon>Metazoa</taxon>
        <taxon>Spiralia</taxon>
        <taxon>Lophotrochozoa</taxon>
        <taxon>Annelida</taxon>
        <taxon>Polychaeta</taxon>
        <taxon>Sedentaria</taxon>
        <taxon>Canalipalpata</taxon>
        <taxon>Terebellida</taxon>
        <taxon>Terebelliformia</taxon>
        <taxon>Alvinellidae</taxon>
        <taxon>Paralvinella</taxon>
    </lineage>
</organism>
<dbReference type="AlphaFoldDB" id="A0AAD9N732"/>
<dbReference type="Proteomes" id="UP001208570">
    <property type="component" value="Unassembled WGS sequence"/>
</dbReference>
<feature type="region of interest" description="Disordered" evidence="1">
    <location>
        <begin position="1"/>
        <end position="114"/>
    </location>
</feature>
<dbReference type="EMBL" id="JAODUP010000210">
    <property type="protein sequence ID" value="KAK2156549.1"/>
    <property type="molecule type" value="Genomic_DNA"/>
</dbReference>
<evidence type="ECO:0000313" key="3">
    <source>
        <dbReference type="Proteomes" id="UP001208570"/>
    </source>
</evidence>
<accession>A0AAD9N732</accession>
<feature type="compositionally biased region" description="Low complexity" evidence="1">
    <location>
        <begin position="81"/>
        <end position="91"/>
    </location>
</feature>